<dbReference type="EMBL" id="NCKV01026940">
    <property type="protein sequence ID" value="RWS19382.1"/>
    <property type="molecule type" value="Genomic_DNA"/>
</dbReference>
<accession>A0A443RVI4</accession>
<dbReference type="SUPFAM" id="SSF51905">
    <property type="entry name" value="FAD/NAD(P)-binding domain"/>
    <property type="match status" value="1"/>
</dbReference>
<evidence type="ECO:0000313" key="2">
    <source>
        <dbReference type="EMBL" id="RWS19382.1"/>
    </source>
</evidence>
<sequence length="103" mass="11595">EIKVGIVGAGITGLYAALLLNHLGINYEILEASNRVGGRLFTHYFDKSDGIDYNYVDIGGMRFPDTPEFDILLGKQNWSLISYLNNRAKDDKKIKLIPFISCR</sequence>
<dbReference type="Gene3D" id="3.50.50.60">
    <property type="entry name" value="FAD/NAD(P)-binding domain"/>
    <property type="match status" value="1"/>
</dbReference>
<organism evidence="2 3">
    <name type="scientific">Leptotrombidium deliense</name>
    <dbReference type="NCBI Taxonomy" id="299467"/>
    <lineage>
        <taxon>Eukaryota</taxon>
        <taxon>Metazoa</taxon>
        <taxon>Ecdysozoa</taxon>
        <taxon>Arthropoda</taxon>
        <taxon>Chelicerata</taxon>
        <taxon>Arachnida</taxon>
        <taxon>Acari</taxon>
        <taxon>Acariformes</taxon>
        <taxon>Trombidiformes</taxon>
        <taxon>Prostigmata</taxon>
        <taxon>Anystina</taxon>
        <taxon>Parasitengona</taxon>
        <taxon>Trombiculoidea</taxon>
        <taxon>Trombiculidae</taxon>
        <taxon>Leptotrombidium</taxon>
    </lineage>
</organism>
<protein>
    <submittedName>
        <fullName evidence="2">Amine oxidase (Flavin-containing)-like protein</fullName>
    </submittedName>
</protein>
<keyword evidence="3" id="KW-1185">Reference proteome</keyword>
<proteinExistence type="predicted"/>
<dbReference type="Pfam" id="PF01593">
    <property type="entry name" value="Amino_oxidase"/>
    <property type="match status" value="1"/>
</dbReference>
<evidence type="ECO:0000313" key="3">
    <source>
        <dbReference type="Proteomes" id="UP000288716"/>
    </source>
</evidence>
<dbReference type="GO" id="GO:0009063">
    <property type="term" value="P:amino acid catabolic process"/>
    <property type="evidence" value="ECO:0007669"/>
    <property type="project" value="TreeGrafter"/>
</dbReference>
<dbReference type="STRING" id="299467.A0A443RVI4"/>
<feature type="domain" description="Amine oxidase" evidence="1">
    <location>
        <begin position="11"/>
        <end position="65"/>
    </location>
</feature>
<gene>
    <name evidence="2" type="ORF">B4U80_12307</name>
</gene>
<name>A0A443RVI4_9ACAR</name>
<dbReference type="VEuPathDB" id="VectorBase:LDEU012658"/>
<dbReference type="InterPro" id="IPR036188">
    <property type="entry name" value="FAD/NAD-bd_sf"/>
</dbReference>
<dbReference type="OrthoDB" id="7777654at2759"/>
<dbReference type="InterPro" id="IPR050281">
    <property type="entry name" value="Flavin_monoamine_oxidase"/>
</dbReference>
<evidence type="ECO:0000259" key="1">
    <source>
        <dbReference type="Pfam" id="PF01593"/>
    </source>
</evidence>
<dbReference type="GO" id="GO:0001716">
    <property type="term" value="F:L-amino-acid oxidase activity"/>
    <property type="evidence" value="ECO:0007669"/>
    <property type="project" value="TreeGrafter"/>
</dbReference>
<dbReference type="PANTHER" id="PTHR10742:SF342">
    <property type="entry name" value="AMINE OXIDASE"/>
    <property type="match status" value="1"/>
</dbReference>
<dbReference type="Proteomes" id="UP000288716">
    <property type="component" value="Unassembled WGS sequence"/>
</dbReference>
<comment type="caution">
    <text evidence="2">The sequence shown here is derived from an EMBL/GenBank/DDBJ whole genome shotgun (WGS) entry which is preliminary data.</text>
</comment>
<dbReference type="AlphaFoldDB" id="A0A443RVI4"/>
<feature type="non-terminal residue" evidence="2">
    <location>
        <position position="1"/>
    </location>
</feature>
<dbReference type="InterPro" id="IPR002937">
    <property type="entry name" value="Amino_oxidase"/>
</dbReference>
<dbReference type="PANTHER" id="PTHR10742">
    <property type="entry name" value="FLAVIN MONOAMINE OXIDASE"/>
    <property type="match status" value="1"/>
</dbReference>
<reference evidence="2 3" key="1">
    <citation type="journal article" date="2018" name="Gigascience">
        <title>Genomes of trombidid mites reveal novel predicted allergens and laterally-transferred genes associated with secondary metabolism.</title>
        <authorList>
            <person name="Dong X."/>
            <person name="Chaisiri K."/>
            <person name="Xia D."/>
            <person name="Armstrong S.D."/>
            <person name="Fang Y."/>
            <person name="Donnelly M.J."/>
            <person name="Kadowaki T."/>
            <person name="McGarry J.W."/>
            <person name="Darby A.C."/>
            <person name="Makepeace B.L."/>
        </authorList>
    </citation>
    <scope>NUCLEOTIDE SEQUENCE [LARGE SCALE GENOMIC DNA]</scope>
    <source>
        <strain evidence="2">UoL-UT</strain>
    </source>
</reference>